<accession>A0A382L2P2</accession>
<sequence>MLGLTPAVWLIWRAVTDRLGANPIEEVLHRLGASALIFLLVTLGITPLRRVTGW</sequence>
<dbReference type="GO" id="GO:0016679">
    <property type="term" value="F:oxidoreductase activity, acting on diphenols and related substances as donors"/>
    <property type="evidence" value="ECO:0007669"/>
    <property type="project" value="TreeGrafter"/>
</dbReference>
<dbReference type="GO" id="GO:0020037">
    <property type="term" value="F:heme binding"/>
    <property type="evidence" value="ECO:0007669"/>
    <property type="project" value="TreeGrafter"/>
</dbReference>
<dbReference type="GO" id="GO:0010181">
    <property type="term" value="F:FMN binding"/>
    <property type="evidence" value="ECO:0007669"/>
    <property type="project" value="TreeGrafter"/>
</dbReference>
<name>A0A382L2P2_9ZZZZ</name>
<dbReference type="PANTHER" id="PTHR36964">
    <property type="entry name" value="PROTEIN-METHIONINE-SULFOXIDE REDUCTASE HEME-BINDING SUBUNIT MSRQ"/>
    <property type="match status" value="1"/>
</dbReference>
<dbReference type="AlphaFoldDB" id="A0A382L2P2"/>
<dbReference type="GO" id="GO:0005886">
    <property type="term" value="C:plasma membrane"/>
    <property type="evidence" value="ECO:0007669"/>
    <property type="project" value="TreeGrafter"/>
</dbReference>
<dbReference type="InterPro" id="IPR022837">
    <property type="entry name" value="MsrQ-like"/>
</dbReference>
<reference evidence="1" key="1">
    <citation type="submission" date="2018-05" db="EMBL/GenBank/DDBJ databases">
        <authorList>
            <person name="Lanie J.A."/>
            <person name="Ng W.-L."/>
            <person name="Kazmierczak K.M."/>
            <person name="Andrzejewski T.M."/>
            <person name="Davidsen T.M."/>
            <person name="Wayne K.J."/>
            <person name="Tettelin H."/>
            <person name="Glass J.I."/>
            <person name="Rusch D."/>
            <person name="Podicherti R."/>
            <person name="Tsui H.-C.T."/>
            <person name="Winkler M.E."/>
        </authorList>
    </citation>
    <scope>NUCLEOTIDE SEQUENCE</scope>
</reference>
<organism evidence="1">
    <name type="scientific">marine metagenome</name>
    <dbReference type="NCBI Taxonomy" id="408172"/>
    <lineage>
        <taxon>unclassified sequences</taxon>
        <taxon>metagenomes</taxon>
        <taxon>ecological metagenomes</taxon>
    </lineage>
</organism>
<proteinExistence type="predicted"/>
<dbReference type="EMBL" id="UINC01084401">
    <property type="protein sequence ID" value="SVC31016.1"/>
    <property type="molecule type" value="Genomic_DNA"/>
</dbReference>
<protein>
    <submittedName>
        <fullName evidence="1">Uncharacterized protein</fullName>
    </submittedName>
</protein>
<feature type="non-terminal residue" evidence="1">
    <location>
        <position position="54"/>
    </location>
</feature>
<dbReference type="PANTHER" id="PTHR36964:SF1">
    <property type="entry name" value="PROTEIN-METHIONINE-SULFOXIDE REDUCTASE HEME-BINDING SUBUNIT MSRQ"/>
    <property type="match status" value="1"/>
</dbReference>
<evidence type="ECO:0000313" key="1">
    <source>
        <dbReference type="EMBL" id="SVC31016.1"/>
    </source>
</evidence>
<gene>
    <name evidence="1" type="ORF">METZ01_LOCUS283870</name>
</gene>